<dbReference type="InterPro" id="IPR016181">
    <property type="entry name" value="Acyl_CoA_acyltransferase"/>
</dbReference>
<proteinExistence type="inferred from homology"/>
<dbReference type="GO" id="GO:1990883">
    <property type="term" value="F:18S rRNA cytidine N-acetyltransferase activity"/>
    <property type="evidence" value="ECO:0007669"/>
    <property type="project" value="TreeGrafter"/>
</dbReference>
<keyword evidence="2" id="KW-0820">tRNA-binding</keyword>
<dbReference type="InterPro" id="IPR007807">
    <property type="entry name" value="TcmA/NAT10_helicase"/>
</dbReference>
<protein>
    <submittedName>
        <fullName evidence="10">tRNA cytosine(34) acetyltransferase</fullName>
        <ecNumber evidence="10">2.3.1.193</ecNumber>
    </submittedName>
</protein>
<evidence type="ECO:0000256" key="8">
    <source>
        <dbReference type="ARBA" id="ARBA00023315"/>
    </source>
</evidence>
<evidence type="ECO:0000256" key="4">
    <source>
        <dbReference type="ARBA" id="ARBA00022694"/>
    </source>
</evidence>
<dbReference type="EMBL" id="UOFP01000016">
    <property type="protein sequence ID" value="VAW83922.1"/>
    <property type="molecule type" value="Genomic_DNA"/>
</dbReference>
<dbReference type="Gene3D" id="3.40.50.11040">
    <property type="match status" value="1"/>
</dbReference>
<gene>
    <name evidence="10" type="ORF">MNBD_GAMMA18-1180</name>
</gene>
<dbReference type="InterPro" id="IPR000182">
    <property type="entry name" value="GNAT_dom"/>
</dbReference>
<evidence type="ECO:0000313" key="10">
    <source>
        <dbReference type="EMBL" id="VAW83922.1"/>
    </source>
</evidence>
<evidence type="ECO:0000256" key="1">
    <source>
        <dbReference type="ARBA" id="ARBA00022490"/>
    </source>
</evidence>
<dbReference type="GO" id="GO:0051392">
    <property type="term" value="F:tRNA cytidine N4-acetyltransferase activity"/>
    <property type="evidence" value="ECO:0007669"/>
    <property type="project" value="InterPro"/>
</dbReference>
<dbReference type="Pfam" id="PF05127">
    <property type="entry name" value="NAT10_TcmA_helicase"/>
    <property type="match status" value="1"/>
</dbReference>
<dbReference type="InterPro" id="IPR003593">
    <property type="entry name" value="AAA+_ATPase"/>
</dbReference>
<dbReference type="PANTHER" id="PTHR10925:SF5">
    <property type="entry name" value="RNA CYTIDINE ACETYLTRANSFERASE"/>
    <property type="match status" value="1"/>
</dbReference>
<dbReference type="Gene3D" id="3.40.50.300">
    <property type="entry name" value="P-loop containing nucleotide triphosphate hydrolases"/>
    <property type="match status" value="1"/>
</dbReference>
<reference evidence="10" key="1">
    <citation type="submission" date="2018-06" db="EMBL/GenBank/DDBJ databases">
        <authorList>
            <person name="Zhirakovskaya E."/>
        </authorList>
    </citation>
    <scope>NUCLEOTIDE SEQUENCE</scope>
</reference>
<dbReference type="SUPFAM" id="SSF52540">
    <property type="entry name" value="P-loop containing nucleoside triphosphate hydrolases"/>
    <property type="match status" value="1"/>
</dbReference>
<name>A0A3B0Z8P8_9ZZZZ</name>
<dbReference type="Gene3D" id="3.40.630.30">
    <property type="match status" value="1"/>
</dbReference>
<keyword evidence="3 10" id="KW-0808">Transferase</keyword>
<dbReference type="InterPro" id="IPR038321">
    <property type="entry name" value="TmcA_C_sf"/>
</dbReference>
<dbReference type="InterPro" id="IPR013562">
    <property type="entry name" value="TmcA/NAT10_N"/>
</dbReference>
<keyword evidence="4" id="KW-0819">tRNA processing</keyword>
<dbReference type="Gene3D" id="1.20.120.890">
    <property type="entry name" value="tRNA(Met) cytidine acetyltransferase, tail domain"/>
    <property type="match status" value="1"/>
</dbReference>
<dbReference type="Pfam" id="PF08351">
    <property type="entry name" value="TmcA_N"/>
    <property type="match status" value="1"/>
</dbReference>
<feature type="domain" description="AAA+ ATPase" evidence="9">
    <location>
        <begin position="202"/>
        <end position="343"/>
    </location>
</feature>
<sequence length="728" mass="80372">MIAEQKLTDYLQLAQALRDQARQQHHRRILVLSGEAAWCRSVALAICSSFAEPNHCWVGEPRSDINSVTNSQARGLLGSECALLVYDAHAGFDPDAFGAVVGTICGGGLLLLLTPPLSEWPAFDGPDDVRLRVANSGRFIQYFTHQLRATEGVIFCPQGEPLPFLSPLSAVVTQAEAVQPPYLTQDQQRAVEAIHHVRQGHRRRPLVITSDRGRGKSSALGLAAAQLLQQGAKRVLVTAPNRQAVCPIFDQAARLLAVEVSGNSLCWQGAVLQFIAPDQLLASNQKTDLLLVDEAAAIPVAILQALLARYSRIVFASTIHGYEGSGRGFAIRFQQHLDEVTPGWQALHLKQPIRWSNNDPLEVLLFNALCLDAEVDRLDDMATLRPEQCCVRLVTQQELLENHSLLKALFGLLVSAHYRTSPSDLQHLLDDSALSLYLMQTPQKMGAQVVGVLLLADEGGFDAEMATQIQQGRRRPRGHLLAQTLTAHLGLLNGAQLNSGRVMRIAIHPQLQRQGFGHHLLSAVKVACGERQLDLFGASFGATTELLHFWQHEGLEPVLLGIGRESSSGAHAALVLQPLSGAGELLFQQARQRGRQFLLTQFAEPLASLDIEVALLLLRQQLDLPLPPLENLDLLDLHHFAYHQRGYELTLHALRPLACWGLVNHQSELNHSQCNLLLQRVLQQRPVDECLQRGDFTGRKPLILALREITQCLLDLLPEDRYEKPPIQ</sequence>
<dbReference type="InterPro" id="IPR027417">
    <property type="entry name" value="P-loop_NTPase"/>
</dbReference>
<dbReference type="GO" id="GO:0051391">
    <property type="term" value="P:tRNA acetylation"/>
    <property type="evidence" value="ECO:0007669"/>
    <property type="project" value="InterPro"/>
</dbReference>
<evidence type="ECO:0000256" key="2">
    <source>
        <dbReference type="ARBA" id="ARBA00022555"/>
    </source>
</evidence>
<dbReference type="HAMAP" id="MF_01886">
    <property type="entry name" value="tRNA_acetyltr_TmcA"/>
    <property type="match status" value="1"/>
</dbReference>
<dbReference type="EC" id="2.3.1.193" evidence="10"/>
<keyword evidence="1" id="KW-0963">Cytoplasm</keyword>
<dbReference type="AlphaFoldDB" id="A0A3B0Z8P8"/>
<dbReference type="SMART" id="SM00382">
    <property type="entry name" value="AAA"/>
    <property type="match status" value="1"/>
</dbReference>
<dbReference type="GO" id="GO:0005524">
    <property type="term" value="F:ATP binding"/>
    <property type="evidence" value="ECO:0007669"/>
    <property type="project" value="UniProtKB-KW"/>
</dbReference>
<organism evidence="10">
    <name type="scientific">hydrothermal vent metagenome</name>
    <dbReference type="NCBI Taxonomy" id="652676"/>
    <lineage>
        <taxon>unclassified sequences</taxon>
        <taxon>metagenomes</taxon>
        <taxon>ecological metagenomes</taxon>
    </lineage>
</organism>
<keyword evidence="6" id="KW-0067">ATP-binding</keyword>
<evidence type="ECO:0000256" key="5">
    <source>
        <dbReference type="ARBA" id="ARBA00022741"/>
    </source>
</evidence>
<dbReference type="PANTHER" id="PTHR10925">
    <property type="entry name" value="N-ACETYLTRANSFERASE 10"/>
    <property type="match status" value="1"/>
</dbReference>
<evidence type="ECO:0000259" key="9">
    <source>
        <dbReference type="SMART" id="SM00382"/>
    </source>
</evidence>
<dbReference type="GO" id="GO:0000049">
    <property type="term" value="F:tRNA binding"/>
    <property type="evidence" value="ECO:0007669"/>
    <property type="project" value="UniProtKB-KW"/>
</dbReference>
<dbReference type="SUPFAM" id="SSF55729">
    <property type="entry name" value="Acyl-CoA N-acyltransferases (Nat)"/>
    <property type="match status" value="1"/>
</dbReference>
<evidence type="ECO:0000256" key="3">
    <source>
        <dbReference type="ARBA" id="ARBA00022679"/>
    </source>
</evidence>
<accession>A0A3B0Z8P8</accession>
<dbReference type="GO" id="GO:0002101">
    <property type="term" value="P:tRNA wobble cytosine modification"/>
    <property type="evidence" value="ECO:0007669"/>
    <property type="project" value="InterPro"/>
</dbReference>
<keyword evidence="5" id="KW-0547">Nucleotide-binding</keyword>
<keyword evidence="8 10" id="KW-0012">Acyltransferase</keyword>
<evidence type="ECO:0000256" key="6">
    <source>
        <dbReference type="ARBA" id="ARBA00022840"/>
    </source>
</evidence>
<evidence type="ECO:0000256" key="7">
    <source>
        <dbReference type="ARBA" id="ARBA00022884"/>
    </source>
</evidence>
<dbReference type="Pfam" id="PF13718">
    <property type="entry name" value="GNAT_acetyltr_2"/>
    <property type="match status" value="2"/>
</dbReference>
<dbReference type="GO" id="GO:1904812">
    <property type="term" value="P:rRNA acetylation involved in maturation of SSU-rRNA"/>
    <property type="evidence" value="ECO:0007669"/>
    <property type="project" value="TreeGrafter"/>
</dbReference>
<keyword evidence="7" id="KW-0694">RNA-binding</keyword>
<dbReference type="InterPro" id="IPR032672">
    <property type="entry name" value="TmcA/NAT10/Kre33"/>
</dbReference>
<dbReference type="InterPro" id="IPR024914">
    <property type="entry name" value="tRNA_acetyltr_TmcA"/>
</dbReference>